<organism evidence="1 2">
    <name type="scientific">Entomobacter blattae</name>
    <dbReference type="NCBI Taxonomy" id="2762277"/>
    <lineage>
        <taxon>Bacteria</taxon>
        <taxon>Pseudomonadati</taxon>
        <taxon>Pseudomonadota</taxon>
        <taxon>Alphaproteobacteria</taxon>
        <taxon>Acetobacterales</taxon>
        <taxon>Acetobacteraceae</taxon>
        <taxon>Entomobacter</taxon>
    </lineage>
</organism>
<dbReference type="RefSeq" id="WP_203412700.1">
    <property type="nucleotide sequence ID" value="NZ_CP060244.1"/>
</dbReference>
<dbReference type="KEGG" id="ebla:JGUZn3_11990"/>
<proteinExistence type="predicted"/>
<evidence type="ECO:0000313" key="1">
    <source>
        <dbReference type="EMBL" id="QNT78425.1"/>
    </source>
</evidence>
<dbReference type="EMBL" id="CP060244">
    <property type="protein sequence ID" value="QNT78425.1"/>
    <property type="molecule type" value="Genomic_DNA"/>
</dbReference>
<dbReference type="Proteomes" id="UP000516349">
    <property type="component" value="Chromosome"/>
</dbReference>
<evidence type="ECO:0000313" key="2">
    <source>
        <dbReference type="Proteomes" id="UP000516349"/>
    </source>
</evidence>
<name>A0A7H1NRL5_9PROT</name>
<gene>
    <name evidence="1" type="ORF">JGUZn3_11990</name>
</gene>
<accession>A0A7H1NRL5</accession>
<sequence length="138" mass="16093">MKLILEDQEKDIFIFEATKEELEVCFKVVHIALERLGEEFNDRTQSSDEEPYETGLVLEKKLKTLLEQHKDLSSQGIILNITIRSFEASIIFNAFNEVCNGLHFGVAHIPTLEQLSGYSREELLEFFDSYEKIYFNRP</sequence>
<keyword evidence="2" id="KW-1185">Reference proteome</keyword>
<protein>
    <submittedName>
        <fullName evidence="1">Uncharacterized protein</fullName>
    </submittedName>
</protein>
<dbReference type="AlphaFoldDB" id="A0A7H1NRL5"/>
<reference evidence="1 2" key="1">
    <citation type="submission" date="2020-08" db="EMBL/GenBank/DDBJ databases">
        <title>Complete genome sequence of Entomobacter blattae G55GP.</title>
        <authorList>
            <person name="Poehlein A."/>
            <person name="Guzman J."/>
            <person name="Daniel R."/>
            <person name="Vilcinskas A."/>
        </authorList>
    </citation>
    <scope>NUCLEOTIDE SEQUENCE [LARGE SCALE GENOMIC DNA]</scope>
    <source>
        <strain evidence="1 2">G55GP</strain>
    </source>
</reference>